<dbReference type="PANTHER" id="PTHR34384:SF6">
    <property type="entry name" value="STAPHYLOFERRIN B SYNTHASE"/>
    <property type="match status" value="1"/>
</dbReference>
<organism evidence="6 7">
    <name type="scientific">Streptomyces qinzhouensis</name>
    <dbReference type="NCBI Taxonomy" id="2599401"/>
    <lineage>
        <taxon>Bacteria</taxon>
        <taxon>Bacillati</taxon>
        <taxon>Actinomycetota</taxon>
        <taxon>Actinomycetes</taxon>
        <taxon>Kitasatosporales</taxon>
        <taxon>Streptomycetaceae</taxon>
        <taxon>Streptomyces</taxon>
    </lineage>
</organism>
<evidence type="ECO:0000313" key="7">
    <source>
        <dbReference type="Proteomes" id="UP000320580"/>
    </source>
</evidence>
<feature type="domain" description="Aerobactin siderophore biosynthesis IucA/IucC-like C-terminal" evidence="5">
    <location>
        <begin position="439"/>
        <end position="598"/>
    </location>
</feature>
<dbReference type="KEGG" id="sqz:FQU76_17465"/>
<dbReference type="PANTHER" id="PTHR34384">
    <property type="entry name" value="L-2,3-DIAMINOPROPANOATE--CITRATE LIGASE"/>
    <property type="match status" value="1"/>
</dbReference>
<dbReference type="Gene3D" id="1.10.510.40">
    <property type="match status" value="1"/>
</dbReference>
<sequence>MPDQLDQPDQHDHPVPDLTDTDPAAWREANRRVLAKALGEWCFEDMLKAVRTDGADAPGAADGSGRAGYRVELDNGTIYAFRATTGAFNSLRVDPDSITRTGAGMLGNSIAQPAWDAQQFLIEAASTIGSDASTVATYFTELSATLAVDAARLTHGGETVAQLRALGHTELECRMTGHNLLVANKGRIGFSATDVRKYAPESAQPLTLQWIAVHRGLAEFRGTSELSEHAVVERELDDATRARFTAVLEAAGVDPDGYVWMLVHPWQWDHAVQILHAADIAQRRIIPLGQSPDLYLPGQSIRTMANAGTPERYDVKLPLKILNTLVWRGIPPHCTSGAPVVTQWLRGLVDRDPFLTDECRTVFLGEVASVTVHHPYLSKLDQAPYQHLETLGCIWRESVSSRKDPDERVRTFASLLHTDTAGDAFVAELVRASGLKPEKWLRQLFDTLLVPLLHVLYRYGVTFNPHGQNTLIGYDQNDVPVRLYLKDFVDDVCVSFTDVPERGPEPDGHAHVLPRKHPSIIRQHVVDQVFVGHFRYLAPLCEEQLGVPEKTFWKLVRRTILDFQKDFRKRFPHLEDRFAEYDLLTEQIPRYGLNRDRIVVTRYTDRALRHALYPNGTHPNPLAEEGGA</sequence>
<protein>
    <submittedName>
        <fullName evidence="6">IucA/IucC family siderophore biosynthesis protein</fullName>
    </submittedName>
</protein>
<dbReference type="Gene3D" id="6.10.250.3370">
    <property type="match status" value="1"/>
</dbReference>
<accession>A0A5B8J834</accession>
<evidence type="ECO:0000256" key="2">
    <source>
        <dbReference type="ARBA" id="ARBA00007832"/>
    </source>
</evidence>
<dbReference type="InterPro" id="IPR037455">
    <property type="entry name" value="LucA/IucC-like"/>
</dbReference>
<dbReference type="GO" id="GO:0016881">
    <property type="term" value="F:acid-amino acid ligase activity"/>
    <property type="evidence" value="ECO:0007669"/>
    <property type="project" value="UniProtKB-ARBA"/>
</dbReference>
<dbReference type="Pfam" id="PF06276">
    <property type="entry name" value="FhuF"/>
    <property type="match status" value="1"/>
</dbReference>
<dbReference type="EMBL" id="CP042266">
    <property type="protein sequence ID" value="QDY77995.1"/>
    <property type="molecule type" value="Genomic_DNA"/>
</dbReference>
<comment type="pathway">
    <text evidence="1">Siderophore biosynthesis.</text>
</comment>
<dbReference type="InterPro" id="IPR022770">
    <property type="entry name" value="IucA/IucC-like_C"/>
</dbReference>
<dbReference type="RefSeq" id="WP_146481317.1">
    <property type="nucleotide sequence ID" value="NZ_CP042266.1"/>
</dbReference>
<evidence type="ECO:0000313" key="6">
    <source>
        <dbReference type="EMBL" id="QDY77995.1"/>
    </source>
</evidence>
<evidence type="ECO:0000259" key="4">
    <source>
        <dbReference type="Pfam" id="PF04183"/>
    </source>
</evidence>
<dbReference type="InterPro" id="IPR007310">
    <property type="entry name" value="Aerobactin_biosyn_IucA/IucC_N"/>
</dbReference>
<dbReference type="GO" id="GO:0019290">
    <property type="term" value="P:siderophore biosynthetic process"/>
    <property type="evidence" value="ECO:0007669"/>
    <property type="project" value="InterPro"/>
</dbReference>
<evidence type="ECO:0000256" key="1">
    <source>
        <dbReference type="ARBA" id="ARBA00004924"/>
    </source>
</evidence>
<dbReference type="OrthoDB" id="495728at2"/>
<dbReference type="Pfam" id="PF04183">
    <property type="entry name" value="IucA_IucC"/>
    <property type="match status" value="1"/>
</dbReference>
<evidence type="ECO:0000259" key="5">
    <source>
        <dbReference type="Pfam" id="PF06276"/>
    </source>
</evidence>
<keyword evidence="7" id="KW-1185">Reference proteome</keyword>
<dbReference type="Proteomes" id="UP000320580">
    <property type="component" value="Chromosome"/>
</dbReference>
<name>A0A5B8J834_9ACTN</name>
<feature type="region of interest" description="Disordered" evidence="3">
    <location>
        <begin position="1"/>
        <end position="23"/>
    </location>
</feature>
<proteinExistence type="inferred from homology"/>
<comment type="similarity">
    <text evidence="2">Belongs to the IucA/IucC family.</text>
</comment>
<feature type="domain" description="Aerobactin siderophore biosynthesis IucA/IucC N-terminal" evidence="4">
    <location>
        <begin position="169"/>
        <end position="417"/>
    </location>
</feature>
<gene>
    <name evidence="6" type="ORF">FQU76_17465</name>
</gene>
<reference evidence="6 7" key="1">
    <citation type="submission" date="2019-07" db="EMBL/GenBank/DDBJ databases">
        <authorList>
            <person name="Zhu P."/>
        </authorList>
    </citation>
    <scope>NUCLEOTIDE SEQUENCE [LARGE SCALE GENOMIC DNA]</scope>
    <source>
        <strain evidence="6 7">SSL-25</strain>
    </source>
</reference>
<dbReference type="AlphaFoldDB" id="A0A5B8J834"/>
<dbReference type="Gene3D" id="3.30.310.280">
    <property type="match status" value="1"/>
</dbReference>
<evidence type="ECO:0000256" key="3">
    <source>
        <dbReference type="SAM" id="MobiDB-lite"/>
    </source>
</evidence>